<dbReference type="GO" id="GO:0019310">
    <property type="term" value="P:inositol catabolic process"/>
    <property type="evidence" value="ECO:0007669"/>
    <property type="project" value="InterPro"/>
</dbReference>
<evidence type="ECO:0000313" key="2">
    <source>
        <dbReference type="EMBL" id="CEM63167.1"/>
    </source>
</evidence>
<dbReference type="PANTHER" id="PTHR39193">
    <property type="entry name" value="5-DEOXY-GLUCURONATE ISOMERASE"/>
    <property type="match status" value="1"/>
</dbReference>
<keyword evidence="1 3" id="KW-0413">Isomerase</keyword>
<evidence type="ECO:0000313" key="3">
    <source>
        <dbReference type="EMBL" id="QEJ97534.1"/>
    </source>
</evidence>
<keyword evidence="4" id="KW-1185">Reference proteome</keyword>
<dbReference type="Proteomes" id="UP000042527">
    <property type="component" value="Unassembled WGS sequence"/>
</dbReference>
<evidence type="ECO:0000313" key="5">
    <source>
        <dbReference type="Proteomes" id="UP000323594"/>
    </source>
</evidence>
<dbReference type="AlphaFoldDB" id="A0A0B7GZU3"/>
<gene>
    <name evidence="3" type="ORF">FUT82_05635</name>
    <name evidence="2" type="ORF">TPHV1_70030</name>
</gene>
<dbReference type="SUPFAM" id="SSF51182">
    <property type="entry name" value="RmlC-like cupins"/>
    <property type="match status" value="1"/>
</dbReference>
<evidence type="ECO:0000313" key="4">
    <source>
        <dbReference type="Proteomes" id="UP000042527"/>
    </source>
</evidence>
<reference evidence="4" key="1">
    <citation type="submission" date="2015-01" db="EMBL/GenBank/DDBJ databases">
        <authorList>
            <person name="Manzoor Shahid"/>
            <person name="Zubair Saima"/>
        </authorList>
    </citation>
    <scope>NUCLEOTIDE SEQUENCE [LARGE SCALE GENOMIC DNA]</scope>
    <source>
        <strain evidence="4">V1</strain>
    </source>
</reference>
<dbReference type="OrthoDB" id="9799936at2"/>
<dbReference type="InterPro" id="IPR011051">
    <property type="entry name" value="RmlC_Cupin_sf"/>
</dbReference>
<dbReference type="GO" id="GO:0008880">
    <property type="term" value="F:glucuronate isomerase activity"/>
    <property type="evidence" value="ECO:0007669"/>
    <property type="project" value="InterPro"/>
</dbReference>
<reference evidence="3 5" key="3">
    <citation type="submission" date="2019-08" db="EMBL/GenBank/DDBJ databases">
        <authorList>
            <person name="Kuhnert P."/>
        </authorList>
    </citation>
    <scope>NUCLEOTIDE SEQUENCE [LARGE SCALE GENOMIC DNA]</scope>
    <source>
        <strain evidence="3 5">B36.5</strain>
    </source>
</reference>
<dbReference type="Pfam" id="PF04962">
    <property type="entry name" value="KduI"/>
    <property type="match status" value="1"/>
</dbReference>
<dbReference type="InterPro" id="IPR021120">
    <property type="entry name" value="KduI/IolB_isomerase"/>
</dbReference>
<dbReference type="Gene3D" id="2.60.120.10">
    <property type="entry name" value="Jelly Rolls"/>
    <property type="match status" value="2"/>
</dbReference>
<evidence type="ECO:0000256" key="1">
    <source>
        <dbReference type="ARBA" id="ARBA00023235"/>
    </source>
</evidence>
<sequence length="266" mass="30153">MKSRDSMFGYPQFDENGVQRLTDTTGRYKDTMMNIAVHRLAPGKTLSVFDEKQETAFLLLEGAVCFKWEGNSEKAVRETTWSNTGFCLHICKGIRAEIIAEKESLVLVQQTENSGTFKSVFYTPETIAINTFGTNIPGNTAVREVTTIFDYHTAPYSNMVLGEIFNHAGLWSSYIPHSHEQPEVYYYRFDKPQGFGACFIGDDVFKIKHESFAAIPGGLTHPQVAAPAYKMTYVWMIRHFDGNPWTSRVDAPEHQWIVDEFGSIGY</sequence>
<dbReference type="GeneID" id="57752478"/>
<proteinExistence type="predicted"/>
<organism evidence="2 4">
    <name type="scientific">Treponema phagedenis</name>
    <dbReference type="NCBI Taxonomy" id="162"/>
    <lineage>
        <taxon>Bacteria</taxon>
        <taxon>Pseudomonadati</taxon>
        <taxon>Spirochaetota</taxon>
        <taxon>Spirochaetia</taxon>
        <taxon>Spirochaetales</taxon>
        <taxon>Treponemataceae</taxon>
        <taxon>Treponema</taxon>
    </lineage>
</organism>
<dbReference type="InterPro" id="IPR014710">
    <property type="entry name" value="RmlC-like_jellyroll"/>
</dbReference>
<dbReference type="InterPro" id="IPR024203">
    <property type="entry name" value="Deoxy-glucuronate_isom_IolB"/>
</dbReference>
<dbReference type="EMBL" id="CP042817">
    <property type="protein sequence ID" value="QEJ97534.1"/>
    <property type="molecule type" value="Genomic_DNA"/>
</dbReference>
<protein>
    <submittedName>
        <fullName evidence="3">5-deoxy-glucuronate isomerase</fullName>
    </submittedName>
    <submittedName>
        <fullName evidence="2">Myo-inositol catabolism protein IolB</fullName>
    </submittedName>
</protein>
<reference evidence="2" key="2">
    <citation type="submission" date="2015-01" db="EMBL/GenBank/DDBJ databases">
        <authorList>
            <person name="Xiang T."/>
            <person name="Song Y."/>
            <person name="Huang L."/>
            <person name="Wang B."/>
            <person name="Wu P."/>
        </authorList>
    </citation>
    <scope>NUCLEOTIDE SEQUENCE [LARGE SCALE GENOMIC DNA]</scope>
    <source>
        <strain evidence="2">V1</strain>
    </source>
</reference>
<name>A0A0B7GZU3_TREPH</name>
<dbReference type="EMBL" id="CDNC01000049">
    <property type="protein sequence ID" value="CEM63167.1"/>
    <property type="molecule type" value="Genomic_DNA"/>
</dbReference>
<accession>A0A0B7GZU3</accession>
<dbReference type="PANTHER" id="PTHR39193:SF1">
    <property type="entry name" value="5-DEOXY-GLUCURONATE ISOMERASE"/>
    <property type="match status" value="1"/>
</dbReference>
<dbReference type="RefSeq" id="WP_052812653.1">
    <property type="nucleotide sequence ID" value="NZ_CDNC01000049.1"/>
</dbReference>
<dbReference type="Proteomes" id="UP000323594">
    <property type="component" value="Chromosome"/>
</dbReference>
<dbReference type="PIRSF" id="PIRSF036628">
    <property type="entry name" value="IolB"/>
    <property type="match status" value="1"/>
</dbReference>